<dbReference type="Gene3D" id="1.10.10.60">
    <property type="entry name" value="Homeodomain-like"/>
    <property type="match status" value="2"/>
</dbReference>
<dbReference type="RefSeq" id="WP_268003766.1">
    <property type="nucleotide sequence ID" value="NZ_BSUT01000001.1"/>
</dbReference>
<evidence type="ECO:0000313" key="6">
    <source>
        <dbReference type="Proteomes" id="UP001164761"/>
    </source>
</evidence>
<dbReference type="Pfam" id="PF02311">
    <property type="entry name" value="AraC_binding"/>
    <property type="match status" value="1"/>
</dbReference>
<dbReference type="InterPro" id="IPR018062">
    <property type="entry name" value="HTH_AraC-typ_CS"/>
</dbReference>
<dbReference type="SUPFAM" id="SSF46689">
    <property type="entry name" value="Homeodomain-like"/>
    <property type="match status" value="2"/>
</dbReference>
<dbReference type="PROSITE" id="PS00041">
    <property type="entry name" value="HTH_ARAC_FAMILY_1"/>
    <property type="match status" value="1"/>
</dbReference>
<dbReference type="InterPro" id="IPR003313">
    <property type="entry name" value="AraC-bd"/>
</dbReference>
<gene>
    <name evidence="5" type="ORF">NZD89_15820</name>
</gene>
<dbReference type="EMBL" id="CP104067">
    <property type="protein sequence ID" value="WAH39868.1"/>
    <property type="molecule type" value="Genomic_DNA"/>
</dbReference>
<accession>A0ABY6ZAS8</accession>
<dbReference type="PROSITE" id="PS01124">
    <property type="entry name" value="HTH_ARAC_FAMILY_2"/>
    <property type="match status" value="1"/>
</dbReference>
<dbReference type="PANTHER" id="PTHR43280">
    <property type="entry name" value="ARAC-FAMILY TRANSCRIPTIONAL REGULATOR"/>
    <property type="match status" value="1"/>
</dbReference>
<protein>
    <submittedName>
        <fullName evidence="5">AraC family transcriptional regulator</fullName>
    </submittedName>
</protein>
<dbReference type="SUPFAM" id="SSF51215">
    <property type="entry name" value="Regulatory protein AraC"/>
    <property type="match status" value="1"/>
</dbReference>
<dbReference type="InterPro" id="IPR018060">
    <property type="entry name" value="HTH_AraC"/>
</dbReference>
<dbReference type="Proteomes" id="UP001164761">
    <property type="component" value="Chromosome"/>
</dbReference>
<dbReference type="InterPro" id="IPR037923">
    <property type="entry name" value="HTH-like"/>
</dbReference>
<feature type="domain" description="HTH araC/xylS-type" evidence="4">
    <location>
        <begin position="188"/>
        <end position="286"/>
    </location>
</feature>
<evidence type="ECO:0000256" key="3">
    <source>
        <dbReference type="ARBA" id="ARBA00023163"/>
    </source>
</evidence>
<dbReference type="InterPro" id="IPR014710">
    <property type="entry name" value="RmlC-like_jellyroll"/>
</dbReference>
<proteinExistence type="predicted"/>
<keyword evidence="1" id="KW-0805">Transcription regulation</keyword>
<dbReference type="InterPro" id="IPR009057">
    <property type="entry name" value="Homeodomain-like_sf"/>
</dbReference>
<sequence>MNEIDYQTNRILIEDTVYVQYRKTSRAPNIEYPHRHHGYEIYYFQSGAATYIIGETIYTLSPGDMLIFRGDILHLVRPVPKSACLRSIINFKFSDVDDLLDPTIQQKLKLLFDAANGTHVHWRQEECRSIEHLFFTVAEESRHREVGARNIIRLQLVTLLLRILRNYEGMCSRKIRPPALGRQETHVVKILKVLNQRFRDKLSLDQLANAVHLNKHYICHCFKSISGLTINQYLVNLRIDESKKLLLETNKPINIIAEEVGVGGVAQFSRLFRQHVGMAPQVFRKTSRRLGQNECGHEYLKSLQQYSLNDEQYL</sequence>
<keyword evidence="6" id="KW-1185">Reference proteome</keyword>
<dbReference type="Pfam" id="PF12833">
    <property type="entry name" value="HTH_18"/>
    <property type="match status" value="1"/>
</dbReference>
<dbReference type="Gene3D" id="2.60.120.10">
    <property type="entry name" value="Jelly Rolls"/>
    <property type="match status" value="1"/>
</dbReference>
<evidence type="ECO:0000313" key="5">
    <source>
        <dbReference type="EMBL" id="WAH39868.1"/>
    </source>
</evidence>
<organism evidence="5 6">
    <name type="scientific">Alicyclobacillus fastidiosus</name>
    <dbReference type="NCBI Taxonomy" id="392011"/>
    <lineage>
        <taxon>Bacteria</taxon>
        <taxon>Bacillati</taxon>
        <taxon>Bacillota</taxon>
        <taxon>Bacilli</taxon>
        <taxon>Bacillales</taxon>
        <taxon>Alicyclobacillaceae</taxon>
        <taxon>Alicyclobacillus</taxon>
    </lineage>
</organism>
<dbReference type="SMART" id="SM00342">
    <property type="entry name" value="HTH_ARAC"/>
    <property type="match status" value="1"/>
</dbReference>
<dbReference type="PANTHER" id="PTHR43280:SF2">
    <property type="entry name" value="HTH-TYPE TRANSCRIPTIONAL REGULATOR EXSA"/>
    <property type="match status" value="1"/>
</dbReference>
<keyword evidence="3" id="KW-0804">Transcription</keyword>
<evidence type="ECO:0000259" key="4">
    <source>
        <dbReference type="PROSITE" id="PS01124"/>
    </source>
</evidence>
<name>A0ABY6ZAS8_9BACL</name>
<evidence type="ECO:0000256" key="1">
    <source>
        <dbReference type="ARBA" id="ARBA00023015"/>
    </source>
</evidence>
<keyword evidence="2" id="KW-0238">DNA-binding</keyword>
<evidence type="ECO:0000256" key="2">
    <source>
        <dbReference type="ARBA" id="ARBA00023125"/>
    </source>
</evidence>
<reference evidence="5" key="1">
    <citation type="submission" date="2022-08" db="EMBL/GenBank/DDBJ databases">
        <title>Alicyclobacillus fastidiosus DSM 17978, complete genome.</title>
        <authorList>
            <person name="Wang Q."/>
            <person name="Cai R."/>
            <person name="Wang Z."/>
        </authorList>
    </citation>
    <scope>NUCLEOTIDE SEQUENCE</scope>
    <source>
        <strain evidence="5">DSM 17978</strain>
    </source>
</reference>